<name>A0A7Y9KHY0_9MICO</name>
<dbReference type="PANTHER" id="PTHR43294:SF21">
    <property type="entry name" value="CATION TRANSPORTING ATPASE"/>
    <property type="match status" value="1"/>
</dbReference>
<dbReference type="InterPro" id="IPR036412">
    <property type="entry name" value="HAD-like_sf"/>
</dbReference>
<dbReference type="InterPro" id="IPR059000">
    <property type="entry name" value="ATPase_P-type_domA"/>
</dbReference>
<evidence type="ECO:0000256" key="6">
    <source>
        <dbReference type="ARBA" id="ARBA00022840"/>
    </source>
</evidence>
<feature type="transmembrane region" description="Helical" evidence="12">
    <location>
        <begin position="904"/>
        <end position="921"/>
    </location>
</feature>
<dbReference type="AlphaFoldDB" id="A0A7Y9KHY0"/>
<feature type="compositionally biased region" description="Polar residues" evidence="11">
    <location>
        <begin position="1"/>
        <end position="10"/>
    </location>
</feature>
<feature type="transmembrane region" description="Helical" evidence="12">
    <location>
        <begin position="798"/>
        <end position="822"/>
    </location>
</feature>
<gene>
    <name evidence="14" type="ORF">BJ991_002000</name>
</gene>
<keyword evidence="8 12" id="KW-1133">Transmembrane helix</keyword>
<proteinExistence type="inferred from homology"/>
<evidence type="ECO:0000313" key="15">
    <source>
        <dbReference type="Proteomes" id="UP000576969"/>
    </source>
</evidence>
<evidence type="ECO:0000256" key="1">
    <source>
        <dbReference type="ARBA" id="ARBA00004651"/>
    </source>
</evidence>
<dbReference type="SUPFAM" id="SSF81653">
    <property type="entry name" value="Calcium ATPase, transduction domain A"/>
    <property type="match status" value="1"/>
</dbReference>
<dbReference type="Pfam" id="PF00690">
    <property type="entry name" value="Cation_ATPase_N"/>
    <property type="match status" value="1"/>
</dbReference>
<dbReference type="InterPro" id="IPR023214">
    <property type="entry name" value="HAD_sf"/>
</dbReference>
<evidence type="ECO:0000256" key="5">
    <source>
        <dbReference type="ARBA" id="ARBA00022741"/>
    </source>
</evidence>
<accession>A0A7Y9KHY0</accession>
<keyword evidence="9 12" id="KW-0472">Membrane</keyword>
<evidence type="ECO:0000256" key="2">
    <source>
        <dbReference type="ARBA" id="ARBA00005675"/>
    </source>
</evidence>
<feature type="transmembrane region" description="Helical" evidence="12">
    <location>
        <begin position="872"/>
        <end position="892"/>
    </location>
</feature>
<dbReference type="EMBL" id="JACCBV010000001">
    <property type="protein sequence ID" value="NYE19972.1"/>
    <property type="molecule type" value="Genomic_DNA"/>
</dbReference>
<dbReference type="InterPro" id="IPR004014">
    <property type="entry name" value="ATPase_P-typ_cation-transptr_N"/>
</dbReference>
<evidence type="ECO:0000256" key="9">
    <source>
        <dbReference type="ARBA" id="ARBA00023136"/>
    </source>
</evidence>
<dbReference type="RefSeq" id="WP_179489635.1">
    <property type="nucleotide sequence ID" value="NZ_JACCBV010000001.1"/>
</dbReference>
<organism evidence="14 15">
    <name type="scientific">Microbacterium immunditiarum</name>
    <dbReference type="NCBI Taxonomy" id="337480"/>
    <lineage>
        <taxon>Bacteria</taxon>
        <taxon>Bacillati</taxon>
        <taxon>Actinomycetota</taxon>
        <taxon>Actinomycetes</taxon>
        <taxon>Micrococcales</taxon>
        <taxon>Microbacteriaceae</taxon>
        <taxon>Microbacterium</taxon>
    </lineage>
</organism>
<evidence type="ECO:0000259" key="13">
    <source>
        <dbReference type="SMART" id="SM00831"/>
    </source>
</evidence>
<evidence type="ECO:0000313" key="14">
    <source>
        <dbReference type="EMBL" id="NYE19972.1"/>
    </source>
</evidence>
<dbReference type="InterPro" id="IPR006068">
    <property type="entry name" value="ATPase_P-typ_cation-transptr_C"/>
</dbReference>
<reference evidence="14 15" key="1">
    <citation type="submission" date="2020-07" db="EMBL/GenBank/DDBJ databases">
        <title>Sequencing the genomes of 1000 actinobacteria strains.</title>
        <authorList>
            <person name="Klenk H.-P."/>
        </authorList>
    </citation>
    <scope>NUCLEOTIDE SEQUENCE [LARGE SCALE GENOMIC DNA]</scope>
    <source>
        <strain evidence="14 15">DSM 24662</strain>
    </source>
</reference>
<dbReference type="GO" id="GO:1902600">
    <property type="term" value="P:proton transmembrane transport"/>
    <property type="evidence" value="ECO:0007669"/>
    <property type="project" value="TreeGrafter"/>
</dbReference>
<dbReference type="SMART" id="SM00831">
    <property type="entry name" value="Cation_ATPase_N"/>
    <property type="match status" value="1"/>
</dbReference>
<feature type="transmembrane region" description="Helical" evidence="12">
    <location>
        <begin position="842"/>
        <end position="860"/>
    </location>
</feature>
<feature type="transmembrane region" description="Helical" evidence="12">
    <location>
        <begin position="263"/>
        <end position="284"/>
    </location>
</feature>
<dbReference type="InterPro" id="IPR018303">
    <property type="entry name" value="ATPase_P-typ_P_site"/>
</dbReference>
<dbReference type="GO" id="GO:0030007">
    <property type="term" value="P:intracellular potassium ion homeostasis"/>
    <property type="evidence" value="ECO:0007669"/>
    <property type="project" value="TreeGrafter"/>
</dbReference>
<protein>
    <submittedName>
        <fullName evidence="14">Calcium-translocating P-type ATPase</fullName>
    </submittedName>
</protein>
<dbReference type="GO" id="GO:0005886">
    <property type="term" value="C:plasma membrane"/>
    <property type="evidence" value="ECO:0007669"/>
    <property type="project" value="UniProtKB-SubCell"/>
</dbReference>
<dbReference type="InterPro" id="IPR050510">
    <property type="entry name" value="Cation_transp_ATPase_P-type"/>
</dbReference>
<dbReference type="Pfam" id="PF00122">
    <property type="entry name" value="E1-E2_ATPase"/>
    <property type="match status" value="1"/>
</dbReference>
<evidence type="ECO:0000256" key="4">
    <source>
        <dbReference type="ARBA" id="ARBA00022692"/>
    </source>
</evidence>
<dbReference type="GO" id="GO:0005524">
    <property type="term" value="F:ATP binding"/>
    <property type="evidence" value="ECO:0007669"/>
    <property type="project" value="UniProtKB-KW"/>
</dbReference>
<dbReference type="SUPFAM" id="SSF56784">
    <property type="entry name" value="HAD-like"/>
    <property type="match status" value="1"/>
</dbReference>
<dbReference type="Pfam" id="PF13246">
    <property type="entry name" value="Cation_ATPase"/>
    <property type="match status" value="1"/>
</dbReference>
<dbReference type="InterPro" id="IPR023299">
    <property type="entry name" value="ATPase_P-typ_cyto_dom_N"/>
</dbReference>
<dbReference type="SUPFAM" id="SSF81660">
    <property type="entry name" value="Metal cation-transporting ATPase, ATP-binding domain N"/>
    <property type="match status" value="1"/>
</dbReference>
<dbReference type="SFLD" id="SFLDF00027">
    <property type="entry name" value="p-type_atpase"/>
    <property type="match status" value="1"/>
</dbReference>
<dbReference type="PANTHER" id="PTHR43294">
    <property type="entry name" value="SODIUM/POTASSIUM-TRANSPORTING ATPASE SUBUNIT ALPHA"/>
    <property type="match status" value="1"/>
</dbReference>
<dbReference type="SFLD" id="SFLDS00003">
    <property type="entry name" value="Haloacid_Dehalogenase"/>
    <property type="match status" value="1"/>
</dbReference>
<dbReference type="PRINTS" id="PR00120">
    <property type="entry name" value="HATPASE"/>
</dbReference>
<keyword evidence="6" id="KW-0067">ATP-binding</keyword>
<keyword evidence="7" id="KW-1278">Translocase</keyword>
<dbReference type="Gene3D" id="2.70.150.10">
    <property type="entry name" value="Calcium-transporting ATPase, cytoplasmic transduction domain A"/>
    <property type="match status" value="1"/>
</dbReference>
<feature type="region of interest" description="Disordered" evidence="11">
    <location>
        <begin position="1"/>
        <end position="40"/>
    </location>
</feature>
<dbReference type="NCBIfam" id="TIGR01494">
    <property type="entry name" value="ATPase_P-type"/>
    <property type="match status" value="2"/>
</dbReference>
<evidence type="ECO:0000256" key="12">
    <source>
        <dbReference type="SAM" id="Phobius"/>
    </source>
</evidence>
<dbReference type="FunFam" id="3.40.50.1000:FF:000028">
    <property type="entry name" value="Calcium-transporting P-type ATPase, putative"/>
    <property type="match status" value="1"/>
</dbReference>
<dbReference type="SUPFAM" id="SSF81665">
    <property type="entry name" value="Calcium ATPase, transmembrane domain M"/>
    <property type="match status" value="1"/>
</dbReference>
<feature type="domain" description="Cation-transporting P-type ATPase N-terminal" evidence="13">
    <location>
        <begin position="14"/>
        <end position="88"/>
    </location>
</feature>
<dbReference type="SFLD" id="SFLDG00002">
    <property type="entry name" value="C1.7:_P-type_atpase_like"/>
    <property type="match status" value="1"/>
</dbReference>
<dbReference type="InterPro" id="IPR008250">
    <property type="entry name" value="ATPase_P-typ_transduc_dom_A_sf"/>
</dbReference>
<evidence type="ECO:0000256" key="8">
    <source>
        <dbReference type="ARBA" id="ARBA00022989"/>
    </source>
</evidence>
<sequence>MAIPESSTPLATGHPSTRDARDVAGQLGTDPESGLSEAEAERRLAEYGPNELRAATRKPLWKRALAQFADPLIILLLVAAGVSVAAWLLEGEDPVPIDAIVIGAIIVLNSIIGLAQEARADRAVAALASLTRAQSTVLRDGRIRSASSADLVPGDILLLAEGDRVGADARVLTSHSLHTMESSLTGESAPVEKDAAILPALLPLGDRANMVFAGTAVTRGNARAIITATGMSTETGAIADLLAETKAEATPLQREVSRLGRTLSIIVISIAIVVMITITLVQGITSPADLVTVLLLGVSLAVAAVPEGLPALLSIVLALGVQRMAKRNAIVKSLSSVESLGSASVICTDKTGTLTTNRMRIERVVTASGETDVSSTAFRDLDAEGGATGAALREAEVTLRVGALANDARLVDEGGEIQVEGDPTETAFLLAAHRLDSERPSPRRFGRIGEVPFSSERKMMSTAHREAGGPVFVFSKGAPDVLLARCTDQRIGDEIVPLDDDGRRRALEAVETLSAQAYRTLGVAYRIAPEEVEATEGAAFDESHEQDLVYVGTVGIIDPPRPEAARAIEEAHRAGIRVIMITGDHPATAARIARDLGLASEADPVVSGAELESADDARLRDIVAATPVFARVAPEHKLRIVDALQERGQIVAMTGDGVNDAPALKSADIGIAMGIAGTEVTKEAARMVLTDDNFATIVAAVREGRVIFDNIRKFLRYLLSSNAGEVLTVFFGVVFAGVLGFTQASPEAVVLPLLATQILWTNLVTDSAPALAMGVDPEVDDVMARPPRGAGDRAIDGAMWAIIATTGLTMSIATLLTMDIFLPGGIVPGGVDTFETARTAGFTTLVLAALLTAFNARSARASVVRGLLRNRVLWGSFALAVVLQIAVVYVPFLQVAFGTTALEPIHWAVSIGLASLVIWVEEVRKAIVRARASRLDPDGIAAR</sequence>
<dbReference type="GO" id="GO:0006883">
    <property type="term" value="P:intracellular sodium ion homeostasis"/>
    <property type="evidence" value="ECO:0007669"/>
    <property type="project" value="TreeGrafter"/>
</dbReference>
<feature type="transmembrane region" description="Helical" evidence="12">
    <location>
        <begin position="68"/>
        <end position="89"/>
    </location>
</feature>
<dbReference type="InterPro" id="IPR023298">
    <property type="entry name" value="ATPase_P-typ_TM_dom_sf"/>
</dbReference>
<evidence type="ECO:0000256" key="3">
    <source>
        <dbReference type="ARBA" id="ARBA00022475"/>
    </source>
</evidence>
<dbReference type="Gene3D" id="1.20.1110.10">
    <property type="entry name" value="Calcium-transporting ATPase, transmembrane domain"/>
    <property type="match status" value="1"/>
</dbReference>
<keyword evidence="3" id="KW-1003">Cell membrane</keyword>
<comment type="catalytic activity">
    <reaction evidence="10">
        <text>ATP + H2O = ADP + phosphate + H(+)</text>
        <dbReference type="Rhea" id="RHEA:13065"/>
        <dbReference type="ChEBI" id="CHEBI:15377"/>
        <dbReference type="ChEBI" id="CHEBI:15378"/>
        <dbReference type="ChEBI" id="CHEBI:30616"/>
        <dbReference type="ChEBI" id="CHEBI:43474"/>
        <dbReference type="ChEBI" id="CHEBI:456216"/>
    </reaction>
</comment>
<dbReference type="PRINTS" id="PR00119">
    <property type="entry name" value="CATATPASE"/>
</dbReference>
<dbReference type="GO" id="GO:0016887">
    <property type="term" value="F:ATP hydrolysis activity"/>
    <property type="evidence" value="ECO:0007669"/>
    <property type="project" value="InterPro"/>
</dbReference>
<comment type="subcellular location">
    <subcellularLocation>
        <location evidence="1">Cell membrane</location>
        <topology evidence="1">Multi-pass membrane protein</topology>
    </subcellularLocation>
</comment>
<dbReference type="PROSITE" id="PS00154">
    <property type="entry name" value="ATPASE_E1_E2"/>
    <property type="match status" value="1"/>
</dbReference>
<evidence type="ECO:0000256" key="10">
    <source>
        <dbReference type="ARBA" id="ARBA00049360"/>
    </source>
</evidence>
<dbReference type="Pfam" id="PF00689">
    <property type="entry name" value="Cation_ATPase_C"/>
    <property type="match status" value="1"/>
</dbReference>
<feature type="transmembrane region" description="Helical" evidence="12">
    <location>
        <begin position="290"/>
        <end position="319"/>
    </location>
</feature>
<dbReference type="InterPro" id="IPR001757">
    <property type="entry name" value="P_typ_ATPase"/>
</dbReference>
<comment type="similarity">
    <text evidence="2">Belongs to the cation transport ATPase (P-type) (TC 3.A.3) family. Type IIA subfamily.</text>
</comment>
<dbReference type="Gene3D" id="3.40.50.1000">
    <property type="entry name" value="HAD superfamily/HAD-like"/>
    <property type="match status" value="1"/>
</dbReference>
<feature type="transmembrane region" description="Helical" evidence="12">
    <location>
        <begin position="95"/>
        <end position="115"/>
    </location>
</feature>
<keyword evidence="4 12" id="KW-0812">Transmembrane</keyword>
<evidence type="ECO:0000256" key="7">
    <source>
        <dbReference type="ARBA" id="ARBA00022967"/>
    </source>
</evidence>
<comment type="caution">
    <text evidence="14">The sequence shown here is derived from an EMBL/GenBank/DDBJ whole genome shotgun (WGS) entry which is preliminary data.</text>
</comment>
<dbReference type="Gene3D" id="3.40.1110.10">
    <property type="entry name" value="Calcium-transporting ATPase, cytoplasmic domain N"/>
    <property type="match status" value="1"/>
</dbReference>
<dbReference type="Proteomes" id="UP000576969">
    <property type="component" value="Unassembled WGS sequence"/>
</dbReference>
<dbReference type="InterPro" id="IPR044492">
    <property type="entry name" value="P_typ_ATPase_HD_dom"/>
</dbReference>
<keyword evidence="5" id="KW-0547">Nucleotide-binding</keyword>
<dbReference type="GO" id="GO:0036376">
    <property type="term" value="P:sodium ion export across plasma membrane"/>
    <property type="evidence" value="ECO:0007669"/>
    <property type="project" value="TreeGrafter"/>
</dbReference>
<dbReference type="GO" id="GO:0005391">
    <property type="term" value="F:P-type sodium:potassium-exchanging transporter activity"/>
    <property type="evidence" value="ECO:0007669"/>
    <property type="project" value="TreeGrafter"/>
</dbReference>
<keyword evidence="15" id="KW-1185">Reference proteome</keyword>
<evidence type="ECO:0000256" key="11">
    <source>
        <dbReference type="SAM" id="MobiDB-lite"/>
    </source>
</evidence>
<dbReference type="GO" id="GO:1990573">
    <property type="term" value="P:potassium ion import across plasma membrane"/>
    <property type="evidence" value="ECO:0007669"/>
    <property type="project" value="TreeGrafter"/>
</dbReference>